<keyword evidence="2" id="KW-1185">Reference proteome</keyword>
<gene>
    <name evidence="1" type="ORF">EHV08_10825</name>
</gene>
<accession>A0A3S0RBT2</accession>
<dbReference type="RefSeq" id="WP_148108153.1">
    <property type="nucleotide sequence ID" value="NZ_CAUUVU010000008.1"/>
</dbReference>
<evidence type="ECO:0000313" key="1">
    <source>
        <dbReference type="EMBL" id="RUL60184.1"/>
    </source>
</evidence>
<reference evidence="1 2" key="1">
    <citation type="submission" date="2018-12" db="EMBL/GenBank/DDBJ databases">
        <title>Genome sequencing of Prevotella sp. KCOM 3155 (= JS262).</title>
        <authorList>
            <person name="Kook J.-K."/>
            <person name="Park S.-N."/>
            <person name="Lim Y.K."/>
        </authorList>
    </citation>
    <scope>NUCLEOTIDE SEQUENCE [LARGE SCALE GENOMIC DNA]</scope>
    <source>
        <strain evidence="1 2">KCOM 3155</strain>
    </source>
</reference>
<protein>
    <submittedName>
        <fullName evidence="1">Uncharacterized protein</fullName>
    </submittedName>
</protein>
<sequence>MKRIIFLSTILLVLNLYFIQCSNGNSNKSLLSQNDKYMTDENLEANEYEQIWKEDSCGCLKKRTPEIAERIILDFDLLGKDTTTFLNHFGPYNEKYVGEKNIVFIYYLTAGCLNGKVNEQADKSWIRFVFNEDGVLEEIPNVIGVE</sequence>
<organism evidence="1 2">
    <name type="scientific">Prevotella koreensis</name>
    <dbReference type="NCBI Taxonomy" id="2490854"/>
    <lineage>
        <taxon>Bacteria</taxon>
        <taxon>Pseudomonadati</taxon>
        <taxon>Bacteroidota</taxon>
        <taxon>Bacteroidia</taxon>
        <taxon>Bacteroidales</taxon>
        <taxon>Prevotellaceae</taxon>
        <taxon>Prevotella</taxon>
    </lineage>
</organism>
<dbReference type="Proteomes" id="UP000278983">
    <property type="component" value="Unassembled WGS sequence"/>
</dbReference>
<dbReference type="OrthoDB" id="981332at2"/>
<dbReference type="AlphaFoldDB" id="A0A3S0RBT2"/>
<evidence type="ECO:0000313" key="2">
    <source>
        <dbReference type="Proteomes" id="UP000278983"/>
    </source>
</evidence>
<name>A0A3S0RBT2_9BACT</name>
<dbReference type="EMBL" id="RYYU01000001">
    <property type="protein sequence ID" value="RUL60184.1"/>
    <property type="molecule type" value="Genomic_DNA"/>
</dbReference>
<comment type="caution">
    <text evidence="1">The sequence shown here is derived from an EMBL/GenBank/DDBJ whole genome shotgun (WGS) entry which is preliminary data.</text>
</comment>
<proteinExistence type="predicted"/>